<protein>
    <submittedName>
        <fullName evidence="2">Uncharacterized protein</fullName>
    </submittedName>
</protein>
<dbReference type="AlphaFoldDB" id="A0A897MRG2"/>
<evidence type="ECO:0000313" key="3">
    <source>
        <dbReference type="Proteomes" id="UP000663586"/>
    </source>
</evidence>
<accession>A0A897MRG2</accession>
<feature type="compositionally biased region" description="Acidic residues" evidence="1">
    <location>
        <begin position="1"/>
        <end position="15"/>
    </location>
</feature>
<keyword evidence="3" id="KW-1185">Reference proteome</keyword>
<evidence type="ECO:0000313" key="2">
    <source>
        <dbReference type="EMBL" id="QSG02901.1"/>
    </source>
</evidence>
<feature type="region of interest" description="Disordered" evidence="1">
    <location>
        <begin position="1"/>
        <end position="61"/>
    </location>
</feature>
<dbReference type="EMBL" id="CP064786">
    <property type="protein sequence ID" value="QSG02901.1"/>
    <property type="molecule type" value="Genomic_DNA"/>
</dbReference>
<feature type="compositionally biased region" description="Acidic residues" evidence="1">
    <location>
        <begin position="103"/>
        <end position="124"/>
    </location>
</feature>
<gene>
    <name evidence="2" type="ORF">AArcS_1691</name>
</gene>
<dbReference type="KEGG" id="hara:AArcS_1691"/>
<evidence type="ECO:0000256" key="1">
    <source>
        <dbReference type="SAM" id="MobiDB-lite"/>
    </source>
</evidence>
<name>A0A897MRG2_9EURY</name>
<dbReference type="Proteomes" id="UP000663586">
    <property type="component" value="Chromosome"/>
</dbReference>
<feature type="region of interest" description="Disordered" evidence="1">
    <location>
        <begin position="93"/>
        <end position="124"/>
    </location>
</feature>
<organism evidence="2 3">
    <name type="scientific">Natranaeroarchaeum sulfidigenes</name>
    <dbReference type="NCBI Taxonomy" id="2784880"/>
    <lineage>
        <taxon>Archaea</taxon>
        <taxon>Methanobacteriati</taxon>
        <taxon>Methanobacteriota</taxon>
        <taxon>Stenosarchaea group</taxon>
        <taxon>Halobacteria</taxon>
        <taxon>Halobacteriales</taxon>
        <taxon>Natronoarchaeaceae</taxon>
        <taxon>Natranaeroarchaeum</taxon>
    </lineage>
</organism>
<sequence>MTDAADGESGSDGDGEASGVDAGVDELAEPVETIMPVGHGSGETPDQADAAGDARGGVDDAAMTDRDEFNEFDELDELELDEFNELAPPVTEILPVGYRPDGGDADTAADDESGASDTDGGTDD</sequence>
<proteinExistence type="predicted"/>
<reference evidence="2" key="1">
    <citation type="submission" date="2020-11" db="EMBL/GenBank/DDBJ databases">
        <title>Carbohydrate-dependent, anaerobic sulfur respiration: A novel catabolism in halophilic archaea.</title>
        <authorList>
            <person name="Sorokin D.Y."/>
            <person name="Messina E."/>
            <person name="Smedile F."/>
            <person name="La Cono V."/>
            <person name="Hallsworth J.E."/>
            <person name="Yakimov M.M."/>
        </authorList>
    </citation>
    <scope>NUCLEOTIDE SEQUENCE</scope>
    <source>
        <strain evidence="2">AArc-S</strain>
    </source>
</reference>
<dbReference type="GeneID" id="70685071"/>
<dbReference type="RefSeq" id="WP_238476969.1">
    <property type="nucleotide sequence ID" value="NZ_CP064786.1"/>
</dbReference>